<evidence type="ECO:0000256" key="4">
    <source>
        <dbReference type="ARBA" id="ARBA00022833"/>
    </source>
</evidence>
<evidence type="ECO:0000256" key="2">
    <source>
        <dbReference type="ARBA" id="ARBA00022723"/>
    </source>
</evidence>
<dbReference type="PANTHER" id="PTHR11409:SF43">
    <property type="entry name" value="ADENOSINE DEAMINASE"/>
    <property type="match status" value="1"/>
</dbReference>
<feature type="binding site" evidence="9">
    <location>
        <position position="245"/>
    </location>
    <ligand>
        <name>Zn(2+)</name>
        <dbReference type="ChEBI" id="CHEBI:29105"/>
        <note>catalytic</note>
    </ligand>
</feature>
<feature type="binding site" evidence="9">
    <location>
        <position position="60"/>
    </location>
    <ligand>
        <name>substrate</name>
    </ligand>
</feature>
<dbReference type="GO" id="GO:0009117">
    <property type="term" value="P:nucleotide metabolic process"/>
    <property type="evidence" value="ECO:0007669"/>
    <property type="project" value="UniProtKB-KW"/>
</dbReference>
<organism evidence="12 13">
    <name type="scientific">Streptantibioticus cattleyicolor (strain ATCC 35852 / DSM 46488 / JCM 4925 / NBRC 14057 / NRRL 8057)</name>
    <name type="common">Streptomyces cattleya</name>
    <dbReference type="NCBI Taxonomy" id="1003195"/>
    <lineage>
        <taxon>Bacteria</taxon>
        <taxon>Bacillati</taxon>
        <taxon>Actinomycetota</taxon>
        <taxon>Actinomycetes</taxon>
        <taxon>Kitasatosporales</taxon>
        <taxon>Streptomycetaceae</taxon>
        <taxon>Streptantibioticus</taxon>
    </lineage>
</organism>
<proteinExistence type="inferred from homology"/>
<feature type="binding site" evidence="9">
    <location>
        <position position="58"/>
    </location>
    <ligand>
        <name>substrate</name>
    </ligand>
</feature>
<dbReference type="FunFam" id="3.20.20.140:FF:000020">
    <property type="entry name" value="Adenosine deaminase"/>
    <property type="match status" value="1"/>
</dbReference>
<dbReference type="GO" id="GO:0009168">
    <property type="term" value="P:purine ribonucleoside monophosphate biosynthetic process"/>
    <property type="evidence" value="ECO:0007669"/>
    <property type="project" value="UniProtKB-UniRule"/>
</dbReference>
<dbReference type="InterPro" id="IPR032466">
    <property type="entry name" value="Metal_Hydrolase"/>
</dbReference>
<dbReference type="eggNOG" id="COG1816">
    <property type="taxonomic scope" value="Bacteria"/>
</dbReference>
<dbReference type="NCBIfam" id="TIGR01430">
    <property type="entry name" value="aden_deam"/>
    <property type="match status" value="1"/>
</dbReference>
<dbReference type="PATRIC" id="fig|1003195.11.peg.5248"/>
<dbReference type="STRING" id="1003195.SCATT_37800"/>
<evidence type="ECO:0000256" key="6">
    <source>
        <dbReference type="ARBA" id="ARBA00031852"/>
    </source>
</evidence>
<evidence type="ECO:0000256" key="8">
    <source>
        <dbReference type="ARBA" id="ARBA00049213"/>
    </source>
</evidence>
<dbReference type="OrthoDB" id="9779574at2"/>
<dbReference type="KEGG" id="scy:SCATT_37800"/>
<keyword evidence="5 9" id="KW-0546">Nucleotide metabolism</keyword>
<feature type="binding site" evidence="9">
    <location>
        <position position="56"/>
    </location>
    <ligand>
        <name>Zn(2+)</name>
        <dbReference type="ChEBI" id="CHEBI:29105"/>
        <note>catalytic</note>
    </ligand>
</feature>
<keyword evidence="2 9" id="KW-0479">Metal-binding</keyword>
<evidence type="ECO:0000256" key="5">
    <source>
        <dbReference type="ARBA" id="ARBA00023080"/>
    </source>
</evidence>
<feature type="site" description="Important for catalytic activity" evidence="9">
    <location>
        <position position="269"/>
    </location>
</feature>
<comment type="catalytic activity">
    <reaction evidence="7">
        <text>adenosine + H2O + H(+) = inosine + NH4(+)</text>
        <dbReference type="Rhea" id="RHEA:24408"/>
        <dbReference type="ChEBI" id="CHEBI:15377"/>
        <dbReference type="ChEBI" id="CHEBI:15378"/>
        <dbReference type="ChEBI" id="CHEBI:16335"/>
        <dbReference type="ChEBI" id="CHEBI:17596"/>
        <dbReference type="ChEBI" id="CHEBI:28938"/>
        <dbReference type="EC" id="3.5.4.4"/>
    </reaction>
    <physiologicalReaction direction="left-to-right" evidence="7">
        <dbReference type="Rhea" id="RHEA:24409"/>
    </physiologicalReaction>
</comment>
<evidence type="ECO:0000256" key="9">
    <source>
        <dbReference type="HAMAP-Rule" id="MF_00540"/>
    </source>
</evidence>
<keyword evidence="13" id="KW-1185">Reference proteome</keyword>
<dbReference type="InterPro" id="IPR006330">
    <property type="entry name" value="Ado/ade_deaminase"/>
</dbReference>
<keyword evidence="4 9" id="KW-0862">Zinc</keyword>
<evidence type="ECO:0000259" key="11">
    <source>
        <dbReference type="Pfam" id="PF00962"/>
    </source>
</evidence>
<evidence type="ECO:0000313" key="12">
    <source>
        <dbReference type="EMBL" id="AEW96151.1"/>
    </source>
</evidence>
<dbReference type="GO" id="GO:0043103">
    <property type="term" value="P:hypoxanthine salvage"/>
    <property type="evidence" value="ECO:0007669"/>
    <property type="project" value="TreeGrafter"/>
</dbReference>
<gene>
    <name evidence="9" type="primary">add</name>
    <name evidence="12" type="ordered locus">SCATT_37800</name>
</gene>
<dbReference type="KEGG" id="sct:SCAT_3793"/>
<protein>
    <recommendedName>
        <fullName evidence="1 9">Adenosine deaminase</fullName>
        <ecNumber evidence="1 9">3.5.4.4</ecNumber>
    </recommendedName>
    <alternativeName>
        <fullName evidence="6 9">Adenosine aminohydrolase</fullName>
    </alternativeName>
</protein>
<comment type="caution">
    <text evidence="9">Lacks conserved residue(s) required for the propagation of feature annotation.</text>
</comment>
<dbReference type="SUPFAM" id="SSF51556">
    <property type="entry name" value="Metallo-dependent hydrolases"/>
    <property type="match status" value="1"/>
</dbReference>
<dbReference type="EMBL" id="CP003219">
    <property type="protein sequence ID" value="AEW96151.1"/>
    <property type="molecule type" value="Genomic_DNA"/>
</dbReference>
<dbReference type="HAMAP" id="MF_00540">
    <property type="entry name" value="A_deaminase"/>
    <property type="match status" value="1"/>
</dbReference>
<sequence>MQSQNQPTPVPGAASSGAPVPSSVGAVPPGAVTAGVADGTFATPDRIRRAPKVLLHDHLDGGLRPATIVELARDAGYTELPETDPERLGVWFREAADSGSLPRYLETFAHTCAVMQTREALFRVAAECAEDLAADGVVYAEIRYAPEQHLDGGLTLEQVVEAVNDGFREGERRALAAGHRIRVGALLTAMRHAARSLEIAELANRYRDLGVVGFDIAGAEAGFPPTRHLDAFEYLKRENNHFTIHAGEAFGLPSIWQALQWCGADRLGHGVRLIDDIQVAEDGTVKLGRLAAYVRDKRVPLELCPTSNLQTGAAPSYAEHPIGLLRRLHFRVTVNTDNRLMSGTSMSREFGHLVDTFGYTLDDMQWFTVNAMKSAFIPFDERLAMINDVIKPGYAELKAEWLFRQAAAGTGVASGSEAPRG</sequence>
<dbReference type="GO" id="GO:0004000">
    <property type="term" value="F:adenosine deaminase activity"/>
    <property type="evidence" value="ECO:0007669"/>
    <property type="project" value="UniProtKB-UniRule"/>
</dbReference>
<feature type="binding site" evidence="9">
    <location>
        <position position="58"/>
    </location>
    <ligand>
        <name>Zn(2+)</name>
        <dbReference type="ChEBI" id="CHEBI:29105"/>
        <note>catalytic</note>
    </ligand>
</feature>
<dbReference type="Pfam" id="PF00962">
    <property type="entry name" value="A_deaminase"/>
    <property type="match status" value="1"/>
</dbReference>
<keyword evidence="3 9" id="KW-0378">Hydrolase</keyword>
<feature type="active site" description="Proton donor" evidence="9">
    <location>
        <position position="248"/>
    </location>
</feature>
<evidence type="ECO:0000256" key="10">
    <source>
        <dbReference type="SAM" id="MobiDB-lite"/>
    </source>
</evidence>
<evidence type="ECO:0000313" key="13">
    <source>
        <dbReference type="Proteomes" id="UP000007842"/>
    </source>
</evidence>
<feature type="binding site" evidence="9">
    <location>
        <position position="337"/>
    </location>
    <ligand>
        <name>Zn(2+)</name>
        <dbReference type="ChEBI" id="CHEBI:29105"/>
        <note>catalytic</note>
    </ligand>
</feature>
<evidence type="ECO:0000256" key="1">
    <source>
        <dbReference type="ARBA" id="ARBA00012784"/>
    </source>
</evidence>
<reference evidence="13" key="1">
    <citation type="submission" date="2011-12" db="EMBL/GenBank/DDBJ databases">
        <title>Complete genome sequence of Streptomyces cattleya strain DSM 46488.</title>
        <authorList>
            <person name="Ou H.-Y."/>
            <person name="Li P."/>
            <person name="Zhao C."/>
            <person name="O'Hagan D."/>
            <person name="Deng Z."/>
        </authorList>
    </citation>
    <scope>NUCLEOTIDE SEQUENCE [LARGE SCALE GENOMIC DNA]</scope>
    <source>
        <strain evidence="13">ATCC 35852 / DSM 46488 / JCM 4925 / NBRC 14057 / NRRL 8057</strain>
    </source>
</reference>
<dbReference type="AlphaFoldDB" id="F8K180"/>
<dbReference type="GO" id="GO:0005829">
    <property type="term" value="C:cytosol"/>
    <property type="evidence" value="ECO:0007669"/>
    <property type="project" value="TreeGrafter"/>
</dbReference>
<accession>F8K180</accession>
<comment type="catalytic activity">
    <reaction evidence="8">
        <text>2'-deoxyadenosine + H2O + H(+) = 2'-deoxyinosine + NH4(+)</text>
        <dbReference type="Rhea" id="RHEA:28190"/>
        <dbReference type="ChEBI" id="CHEBI:15377"/>
        <dbReference type="ChEBI" id="CHEBI:15378"/>
        <dbReference type="ChEBI" id="CHEBI:17256"/>
        <dbReference type="ChEBI" id="CHEBI:28938"/>
        <dbReference type="ChEBI" id="CHEBI:28997"/>
        <dbReference type="EC" id="3.5.4.4"/>
    </reaction>
    <physiologicalReaction direction="left-to-right" evidence="8">
        <dbReference type="Rhea" id="RHEA:28191"/>
    </physiologicalReaction>
</comment>
<dbReference type="InterPro" id="IPR028893">
    <property type="entry name" value="A_deaminase"/>
</dbReference>
<dbReference type="RefSeq" id="WP_014144510.1">
    <property type="nucleotide sequence ID" value="NC_016111.1"/>
</dbReference>
<dbReference type="PANTHER" id="PTHR11409">
    <property type="entry name" value="ADENOSINE DEAMINASE"/>
    <property type="match status" value="1"/>
</dbReference>
<feature type="domain" description="Adenosine deaminase" evidence="11">
    <location>
        <begin position="51"/>
        <end position="391"/>
    </location>
</feature>
<comment type="similarity">
    <text evidence="9">Belongs to the metallo-dependent hydrolases superfamily. Adenosine and AMP deaminases family. Adenosine deaminase subfamily.</text>
</comment>
<feature type="binding site" evidence="9">
    <location>
        <position position="218"/>
    </location>
    <ligand>
        <name>substrate</name>
    </ligand>
</feature>
<dbReference type="NCBIfam" id="NF006847">
    <property type="entry name" value="PRK09358.1-2"/>
    <property type="match status" value="1"/>
</dbReference>
<comment type="function">
    <text evidence="9">Catalyzes the hydrolytic deamination of adenosine and 2-deoxyadenosine.</text>
</comment>
<evidence type="ECO:0000256" key="7">
    <source>
        <dbReference type="ARBA" id="ARBA00047989"/>
    </source>
</evidence>
<name>F8K180_STREN</name>
<feature type="compositionally biased region" description="Low complexity" evidence="10">
    <location>
        <begin position="11"/>
        <end position="26"/>
    </location>
</feature>
<feature type="region of interest" description="Disordered" evidence="10">
    <location>
        <begin position="1"/>
        <end position="26"/>
    </location>
</feature>
<dbReference type="EC" id="3.5.4.4" evidence="1 9"/>
<dbReference type="InterPro" id="IPR001365">
    <property type="entry name" value="A_deaminase_dom"/>
</dbReference>
<comment type="cofactor">
    <cofactor evidence="9">
        <name>Zn(2+)</name>
        <dbReference type="ChEBI" id="CHEBI:29105"/>
    </cofactor>
    <text evidence="9">Binds 1 zinc ion per subunit.</text>
</comment>
<accession>G8X319</accession>
<dbReference type="GO" id="GO:0008270">
    <property type="term" value="F:zinc ion binding"/>
    <property type="evidence" value="ECO:0007669"/>
    <property type="project" value="UniProtKB-UniRule"/>
</dbReference>
<dbReference type="Proteomes" id="UP000007842">
    <property type="component" value="Chromosome"/>
</dbReference>
<dbReference type="GO" id="GO:0046103">
    <property type="term" value="P:inosine biosynthetic process"/>
    <property type="evidence" value="ECO:0007669"/>
    <property type="project" value="TreeGrafter"/>
</dbReference>
<dbReference type="GO" id="GO:0046936">
    <property type="term" value="F:2'-deoxyadenosine deaminase activity"/>
    <property type="evidence" value="ECO:0007669"/>
    <property type="project" value="RHEA"/>
</dbReference>
<dbReference type="GO" id="GO:0006154">
    <property type="term" value="P:adenosine catabolic process"/>
    <property type="evidence" value="ECO:0007669"/>
    <property type="project" value="TreeGrafter"/>
</dbReference>
<dbReference type="Gene3D" id="3.20.20.140">
    <property type="entry name" value="Metal-dependent hydrolases"/>
    <property type="match status" value="1"/>
</dbReference>
<dbReference type="HOGENOM" id="CLU_039228_0_0_11"/>
<evidence type="ECO:0000256" key="3">
    <source>
        <dbReference type="ARBA" id="ARBA00022801"/>
    </source>
</evidence>